<dbReference type="InterPro" id="IPR024704">
    <property type="entry name" value="SMC"/>
</dbReference>
<evidence type="ECO:0000256" key="11">
    <source>
        <dbReference type="PIRNR" id="PIRNR005719"/>
    </source>
</evidence>
<feature type="domain" description="SMC hinge" evidence="14">
    <location>
        <begin position="518"/>
        <end position="651"/>
    </location>
</feature>
<dbReference type="Gene3D" id="3.40.50.300">
    <property type="entry name" value="P-loop containing nucleotide triphosphate hydrolases"/>
    <property type="match status" value="2"/>
</dbReference>
<dbReference type="AlphaFoldDB" id="A0A507DT45"/>
<dbReference type="InterPro" id="IPR036277">
    <property type="entry name" value="SMC_hinge_sf"/>
</dbReference>
<feature type="coiled-coil region" evidence="12">
    <location>
        <begin position="323"/>
        <end position="357"/>
    </location>
</feature>
<feature type="compositionally biased region" description="Low complexity" evidence="13">
    <location>
        <begin position="1190"/>
        <end position="1201"/>
    </location>
</feature>
<feature type="coiled-coil region" evidence="12">
    <location>
        <begin position="480"/>
        <end position="507"/>
    </location>
</feature>
<dbReference type="InterPro" id="IPR027417">
    <property type="entry name" value="P-loop_NTPase"/>
</dbReference>
<dbReference type="SUPFAM" id="SSF75553">
    <property type="entry name" value="Smc hinge domain"/>
    <property type="match status" value="1"/>
</dbReference>
<evidence type="ECO:0000313" key="15">
    <source>
        <dbReference type="EMBL" id="TPX54924.1"/>
    </source>
</evidence>
<keyword evidence="3" id="KW-0132">Cell division</keyword>
<name>A0A507DT45_9FUNG</name>
<keyword evidence="4" id="KW-0547">Nucleotide-binding</keyword>
<evidence type="ECO:0000256" key="13">
    <source>
        <dbReference type="SAM" id="MobiDB-lite"/>
    </source>
</evidence>
<sequence length="1222" mass="137452">MHIEELIIEGFKSYATRTVITGWDSEFNAITGLNGSGKSNILDAICFVLGISTLSHVRANNLQDLVYKRGQAGITKASVTIVFNNGDRERSPPGYENHKQISVTRQVVVNGRNKYIVNGHNKNQQDVANLFQSVQLNVNNPHFLIMQGRITKVLNMKPPEILAMIEEAAGTRMFEDRKEKAFKTMAKKDAKLDEINTLLESEIGPKLETLRTAKRTYLEYQKMAAELDHLRRLNIAHDFMKYETKLQTSAQDLQEKEGRIDTLKQMQGVLKMDMEEIDRTLAQLALEREKDSSQFKHLEDAFKEYAKDLVKIKTQCDLKASSIAEEEKNKSALLAEKVDTEKSLGEARRKYEKLTADFESTVRAHDAKTEAVRKLEDLVQTLSTGMAAKEGHENGYQTQLQDASKAITTAASEAEQAKMKLSHLKKELQEQLPKARAAESQNATLVAELKANKKITEMLKSELESLAYNPDREMELLRQKQVNQSLVNDLKEQVDRLERELAAFHFEYSDPAPDFDRAAVMGLVAQLVDITKENADSATALEICAGGKLYNVVVQTEIVGTQLLQNGKLRRRVTIIPLNKISASRISPERLAAAKKLAPGKVDLALNLIGFQKEVEVAMNYVFGSALICKGKPVEIWMSKSADSDTAKKVTFEKTVRMRSITLDGDAYDPSGQLSGGSKPNSSGVLLKLGSLKTLRTKLNDLALPALSEVQRELEECHRTVNHYKGLQQKLDLKLHEGGLLEERLNTNASAKAIQHVQSLRTRIQEQELLRADAIERKKKAEETRAHVTSEMREFSAHREDKLKALQNDLALGKKELSKSAPTIKKVQQEIDLSREETASLEKEIQEADVQINNLNSAIDEYKAEESAMKDAMAKVKQDYDDAETALENERSALSTYDTQTKDLNAQKKDKKQMLEDCKLEVQKLMHELEKFNDERRNATRFVAEMNEAHPWIQDQKQLFGKTGTDYEFSKYDFGDVRKRVKQLEERHKSLERSLDPHVMDKFDRVEKKETQLKQMLATVKRDKKKIQETIAELDKYKREALRTTWEKVNVDFGNIFADLLPGNSAKLSPPENQDISQGLEVRVALGGVWKNSLTELSGGQRSLIALSLILSLLQYKPAPMYILDEVDSALDLSHTQNIGTLIRTRFGTAQFIVVSLKDGMFNNANTLFRTKFRDGVSNVERTSQRDKGSSANSSGASSAAKILPSATKKAIRGPAARGLRS</sequence>
<reference evidence="15 16" key="1">
    <citation type="journal article" date="2019" name="Sci. Rep.">
        <title>Comparative genomics of chytrid fungi reveal insights into the obligate biotrophic and pathogenic lifestyle of Synchytrium endobioticum.</title>
        <authorList>
            <person name="van de Vossenberg B.T.L.H."/>
            <person name="Warris S."/>
            <person name="Nguyen H.D.T."/>
            <person name="van Gent-Pelzer M.P.E."/>
            <person name="Joly D.L."/>
            <person name="van de Geest H.C."/>
            <person name="Bonants P.J.M."/>
            <person name="Smith D.S."/>
            <person name="Levesque C.A."/>
            <person name="van der Lee T.A.J."/>
        </authorList>
    </citation>
    <scope>NUCLEOTIDE SEQUENCE [LARGE SCALE GENOMIC DNA]</scope>
    <source>
        <strain evidence="15 16">CBS 809.83</strain>
    </source>
</reference>
<dbReference type="GO" id="GO:0005694">
    <property type="term" value="C:chromosome"/>
    <property type="evidence" value="ECO:0007669"/>
    <property type="project" value="InterPro"/>
</dbReference>
<keyword evidence="8" id="KW-0226">DNA condensation</keyword>
<dbReference type="FunFam" id="3.40.50.300:FF:000278">
    <property type="entry name" value="Structural maintenance of chromosomes 2"/>
    <property type="match status" value="1"/>
</dbReference>
<dbReference type="InterPro" id="IPR003395">
    <property type="entry name" value="RecF/RecN/SMC_N"/>
</dbReference>
<dbReference type="SMART" id="SM00968">
    <property type="entry name" value="SMC_hinge"/>
    <property type="match status" value="1"/>
</dbReference>
<evidence type="ECO:0000256" key="7">
    <source>
        <dbReference type="ARBA" id="ARBA00023054"/>
    </source>
</evidence>
<feature type="coiled-coil region" evidence="12">
    <location>
        <begin position="974"/>
        <end position="1040"/>
    </location>
</feature>
<dbReference type="Gene3D" id="3.30.70.1620">
    <property type="match status" value="1"/>
</dbReference>
<keyword evidence="7 12" id="KW-0175">Coiled coil</keyword>
<evidence type="ECO:0000259" key="14">
    <source>
        <dbReference type="SMART" id="SM00968"/>
    </source>
</evidence>
<feature type="region of interest" description="Disordered" evidence="13">
    <location>
        <begin position="1179"/>
        <end position="1222"/>
    </location>
</feature>
<dbReference type="GO" id="GO:0016887">
    <property type="term" value="F:ATP hydrolysis activity"/>
    <property type="evidence" value="ECO:0007669"/>
    <property type="project" value="InterPro"/>
</dbReference>
<evidence type="ECO:0000256" key="2">
    <source>
        <dbReference type="ARBA" id="ARBA00005231"/>
    </source>
</evidence>
<evidence type="ECO:0000256" key="6">
    <source>
        <dbReference type="ARBA" id="ARBA00022840"/>
    </source>
</evidence>
<protein>
    <recommendedName>
        <fullName evidence="11">Structural maintenance of chromosomes protein</fullName>
    </recommendedName>
</protein>
<gene>
    <name evidence="15" type="ORF">PhCBS80983_g05691</name>
</gene>
<dbReference type="SUPFAM" id="SSF52540">
    <property type="entry name" value="P-loop containing nucleoside triphosphate hydrolases"/>
    <property type="match status" value="1"/>
</dbReference>
<organism evidence="15 16">
    <name type="scientific">Powellomyces hirtus</name>
    <dbReference type="NCBI Taxonomy" id="109895"/>
    <lineage>
        <taxon>Eukaryota</taxon>
        <taxon>Fungi</taxon>
        <taxon>Fungi incertae sedis</taxon>
        <taxon>Chytridiomycota</taxon>
        <taxon>Chytridiomycota incertae sedis</taxon>
        <taxon>Chytridiomycetes</taxon>
        <taxon>Spizellomycetales</taxon>
        <taxon>Powellomycetaceae</taxon>
        <taxon>Powellomyces</taxon>
    </lineage>
</organism>
<evidence type="ECO:0000256" key="9">
    <source>
        <dbReference type="ARBA" id="ARBA00023242"/>
    </source>
</evidence>
<keyword evidence="16" id="KW-1185">Reference proteome</keyword>
<evidence type="ECO:0000256" key="10">
    <source>
        <dbReference type="ARBA" id="ARBA00023306"/>
    </source>
</evidence>
<dbReference type="CDD" id="cd03273">
    <property type="entry name" value="ABC_SMC2_euk"/>
    <property type="match status" value="1"/>
</dbReference>
<proteinExistence type="inferred from homology"/>
<accession>A0A507DT45</accession>
<dbReference type="InterPro" id="IPR027120">
    <property type="entry name" value="Smc2_ABC"/>
</dbReference>
<comment type="caution">
    <text evidence="15">The sequence shown here is derived from an EMBL/GenBank/DDBJ whole genome shotgun (WGS) entry which is preliminary data.</text>
</comment>
<feature type="coiled-coil region" evidence="12">
    <location>
        <begin position="824"/>
        <end position="935"/>
    </location>
</feature>
<dbReference type="GO" id="GO:0005634">
    <property type="term" value="C:nucleus"/>
    <property type="evidence" value="ECO:0007669"/>
    <property type="project" value="UniProtKB-SubCell"/>
</dbReference>
<dbReference type="Gene3D" id="1.20.1060.20">
    <property type="match status" value="1"/>
</dbReference>
<dbReference type="InterPro" id="IPR010935">
    <property type="entry name" value="SMC_hinge"/>
</dbReference>
<feature type="coiled-coil region" evidence="12">
    <location>
        <begin position="400"/>
        <end position="431"/>
    </location>
</feature>
<keyword evidence="10" id="KW-0131">Cell cycle</keyword>
<evidence type="ECO:0000256" key="3">
    <source>
        <dbReference type="ARBA" id="ARBA00022618"/>
    </source>
</evidence>
<evidence type="ECO:0000256" key="5">
    <source>
        <dbReference type="ARBA" id="ARBA00022776"/>
    </source>
</evidence>
<evidence type="ECO:0000256" key="1">
    <source>
        <dbReference type="ARBA" id="ARBA00004123"/>
    </source>
</evidence>
<dbReference type="Proteomes" id="UP000318582">
    <property type="component" value="Unassembled WGS sequence"/>
</dbReference>
<comment type="subcellular location">
    <subcellularLocation>
        <location evidence="1 11">Nucleus</location>
    </subcellularLocation>
</comment>
<dbReference type="PANTHER" id="PTHR43977">
    <property type="entry name" value="STRUCTURAL MAINTENANCE OF CHROMOSOMES PROTEIN 3"/>
    <property type="match status" value="1"/>
</dbReference>
<evidence type="ECO:0000256" key="12">
    <source>
        <dbReference type="SAM" id="Coils"/>
    </source>
</evidence>
<evidence type="ECO:0000256" key="4">
    <source>
        <dbReference type="ARBA" id="ARBA00022741"/>
    </source>
</evidence>
<dbReference type="GO" id="GO:0005524">
    <property type="term" value="F:ATP binding"/>
    <property type="evidence" value="ECO:0007669"/>
    <property type="project" value="UniProtKB-KW"/>
</dbReference>
<dbReference type="FunFam" id="3.40.50.300:FF:000385">
    <property type="entry name" value="Structural maintenance of chromosomes 2"/>
    <property type="match status" value="1"/>
</dbReference>
<evidence type="ECO:0000256" key="8">
    <source>
        <dbReference type="ARBA" id="ARBA00023067"/>
    </source>
</evidence>
<dbReference type="Pfam" id="PF06470">
    <property type="entry name" value="SMC_hinge"/>
    <property type="match status" value="1"/>
</dbReference>
<keyword evidence="9 11" id="KW-0539">Nucleus</keyword>
<dbReference type="Pfam" id="PF02463">
    <property type="entry name" value="SMC_N"/>
    <property type="match status" value="2"/>
</dbReference>
<dbReference type="PIRSF" id="PIRSF005719">
    <property type="entry name" value="SMC"/>
    <property type="match status" value="1"/>
</dbReference>
<dbReference type="EMBL" id="QEAQ01000134">
    <property type="protein sequence ID" value="TPX54924.1"/>
    <property type="molecule type" value="Genomic_DNA"/>
</dbReference>
<keyword evidence="6" id="KW-0067">ATP-binding</keyword>
<keyword evidence="5" id="KW-0498">Mitosis</keyword>
<dbReference type="GO" id="GO:0007076">
    <property type="term" value="P:mitotic chromosome condensation"/>
    <property type="evidence" value="ECO:0007669"/>
    <property type="project" value="UniProtKB-ARBA"/>
</dbReference>
<dbReference type="GO" id="GO:0051301">
    <property type="term" value="P:cell division"/>
    <property type="evidence" value="ECO:0007669"/>
    <property type="project" value="UniProtKB-KW"/>
</dbReference>
<comment type="similarity">
    <text evidence="2">Belongs to the SMC family. SMC2 subfamily.</text>
</comment>
<feature type="coiled-coil region" evidence="12">
    <location>
        <begin position="757"/>
        <end position="784"/>
    </location>
</feature>
<evidence type="ECO:0000313" key="16">
    <source>
        <dbReference type="Proteomes" id="UP000318582"/>
    </source>
</evidence>
<dbReference type="STRING" id="109895.A0A507DT45"/>